<keyword evidence="1" id="KW-0812">Transmembrane</keyword>
<evidence type="ECO:0000256" key="1">
    <source>
        <dbReference type="SAM" id="Phobius"/>
    </source>
</evidence>
<feature type="transmembrane region" description="Helical" evidence="1">
    <location>
        <begin position="16"/>
        <end position="34"/>
    </location>
</feature>
<dbReference type="Proteomes" id="UP000238205">
    <property type="component" value="Unassembled WGS sequence"/>
</dbReference>
<evidence type="ECO:0000313" key="3">
    <source>
        <dbReference type="Proteomes" id="UP000238205"/>
    </source>
</evidence>
<organism evidence="2 3">
    <name type="scientific">Alkalibacterium olivapovliticus</name>
    <dbReference type="NCBI Taxonomy" id="99907"/>
    <lineage>
        <taxon>Bacteria</taxon>
        <taxon>Bacillati</taxon>
        <taxon>Bacillota</taxon>
        <taxon>Bacilli</taxon>
        <taxon>Lactobacillales</taxon>
        <taxon>Carnobacteriaceae</taxon>
        <taxon>Alkalibacterium</taxon>
    </lineage>
</organism>
<feature type="transmembrane region" description="Helical" evidence="1">
    <location>
        <begin position="72"/>
        <end position="90"/>
    </location>
</feature>
<comment type="caution">
    <text evidence="2">The sequence shown here is derived from an EMBL/GenBank/DDBJ whole genome shotgun (WGS) entry which is preliminary data.</text>
</comment>
<reference evidence="2 3" key="1">
    <citation type="submission" date="2018-03" db="EMBL/GenBank/DDBJ databases">
        <title>Genomic Encyclopedia of Archaeal and Bacterial Type Strains, Phase II (KMG-II): from individual species to whole genera.</title>
        <authorList>
            <person name="Goeker M."/>
        </authorList>
    </citation>
    <scope>NUCLEOTIDE SEQUENCE [LARGE SCALE GENOMIC DNA]</scope>
    <source>
        <strain evidence="2 3">DSM 13175</strain>
    </source>
</reference>
<accession>A0A2T0VUX8</accession>
<dbReference type="RefSeq" id="WP_106196054.1">
    <property type="nucleotide sequence ID" value="NZ_PVTO01000035.1"/>
</dbReference>
<dbReference type="EMBL" id="PVTO01000035">
    <property type="protein sequence ID" value="PRY75407.1"/>
    <property type="molecule type" value="Genomic_DNA"/>
</dbReference>
<protein>
    <submittedName>
        <fullName evidence="2">Uncharacterized protein</fullName>
    </submittedName>
</protein>
<sequence length="161" mass="18329">MLPKKGDNMKNFSKPLLYGFSGVIILMNTIFLSLELHRLFKMNAYIERFGTSSSISERTYLEMQQVNDMREMIGFVTTIIGIGLILFFSFKYKGSSPHLFYVYSGINSLFLIGMFIICSLGSFHIIELIGALSLPILMNGLMGLNDLRNLTRVKKNEHVKI</sequence>
<keyword evidence="1" id="KW-0472">Membrane</keyword>
<keyword evidence="1" id="KW-1133">Transmembrane helix</keyword>
<feature type="transmembrane region" description="Helical" evidence="1">
    <location>
        <begin position="110"/>
        <end position="138"/>
    </location>
</feature>
<dbReference type="AlphaFoldDB" id="A0A2T0VUX8"/>
<gene>
    <name evidence="2" type="ORF">CLV38_13516</name>
</gene>
<evidence type="ECO:0000313" key="2">
    <source>
        <dbReference type="EMBL" id="PRY75407.1"/>
    </source>
</evidence>
<keyword evidence="3" id="KW-1185">Reference proteome</keyword>
<name>A0A2T0VUX8_9LACT</name>
<proteinExistence type="predicted"/>